<evidence type="ECO:0000256" key="2">
    <source>
        <dbReference type="SAM" id="MobiDB-lite"/>
    </source>
</evidence>
<comment type="caution">
    <text evidence="3">The sequence shown here is derived from an EMBL/GenBank/DDBJ whole genome shotgun (WGS) entry which is preliminary data.</text>
</comment>
<evidence type="ECO:0000313" key="4">
    <source>
        <dbReference type="Proteomes" id="UP000469890"/>
    </source>
</evidence>
<name>A0A8H4F4M2_MUCCL</name>
<dbReference type="AlphaFoldDB" id="A0A8H4F4M2"/>
<evidence type="ECO:0000313" key="3">
    <source>
        <dbReference type="EMBL" id="KAF1804680.1"/>
    </source>
</evidence>
<dbReference type="Proteomes" id="UP000469890">
    <property type="component" value="Unassembled WGS sequence"/>
</dbReference>
<feature type="compositionally biased region" description="Polar residues" evidence="2">
    <location>
        <begin position="1"/>
        <end position="14"/>
    </location>
</feature>
<sequence>MSTKGKQKVPSTEIVTLDDAEEPPADESVTKTRIQDLKTLVKKLLQDDKKVSSKSLQSVFPGIKANEMEAVTKIVNTLRPYIPRKGKSGFIYKLPLILLANCLLEAIGKRSATVSISPVSSCVKLQALFIDTETIFSLFVASKGATKAERVMQITTFDDQPIKSASQALDNKSAVFSAFFDITAIHKICQSYHLSFANIIYLLPGCKTVRIMGTRSRLVHDLPPPSLPPEASSTTAAAERRAAVLKAEKEACQRELGEQKQALADFHRQTSIRKLKNEFNNTKEARQAIQTAKEKSHKLEFQVAESRRAIQMKKQEIQALTWVPPKKQPTLVDTDAPCYKRAEDSLLALDDIRNATFSGTDNGLITVTETVAFSLLDFKYHINLHNFTRKLDSAKAIHLLTSMAADVFKPPPPSFKVNPRNCSHWRGLSEFQQFIKRHKSKQLQQVEKRMLEHPLNVSSPVELGDNYTVHHSAAPFLRKFYYSTPIVKRRRRLEFRSKKFKQKLCHRERAFCNKRRPPIMFIGDRGFGIGSTIKKHQRVGGTWKGKLHGSSTKVFVTNEFNSSQTCLYCFHKLSHTYKKKDGKKTINRGSFICHNPECVGRFRVLPRDRVSAMAIGLASLSQVLFGVTIPEFDPHPTATKSKEFNKKAEEFCRTFIV</sequence>
<proteinExistence type="predicted"/>
<accession>A0A8H4F4M2</accession>
<organism evidence="3 4">
    <name type="scientific">Mucor circinelloides f. lusitanicus</name>
    <name type="common">Mucor racemosus var. lusitanicus</name>
    <dbReference type="NCBI Taxonomy" id="29924"/>
    <lineage>
        <taxon>Eukaryota</taxon>
        <taxon>Fungi</taxon>
        <taxon>Fungi incertae sedis</taxon>
        <taxon>Mucoromycota</taxon>
        <taxon>Mucoromycotina</taxon>
        <taxon>Mucoromycetes</taxon>
        <taxon>Mucorales</taxon>
        <taxon>Mucorineae</taxon>
        <taxon>Mucoraceae</taxon>
        <taxon>Mucor</taxon>
    </lineage>
</organism>
<protein>
    <submittedName>
        <fullName evidence="3">Uncharacterized protein</fullName>
    </submittedName>
</protein>
<reference evidence="3 4" key="1">
    <citation type="submission" date="2019-09" db="EMBL/GenBank/DDBJ databases">
        <authorList>
            <consortium name="DOE Joint Genome Institute"/>
            <person name="Mondo S.J."/>
            <person name="Navarro-Mendoza M.I."/>
            <person name="Perez-Arques C."/>
            <person name="Panchal S."/>
            <person name="Nicolas F.E."/>
            <person name="Ganguly P."/>
            <person name="Pangilinan J."/>
            <person name="Grigoriev I."/>
            <person name="Heitman J."/>
            <person name="Sanya K."/>
            <person name="Garre V."/>
        </authorList>
    </citation>
    <scope>NUCLEOTIDE SEQUENCE [LARGE SCALE GENOMIC DNA]</scope>
    <source>
        <strain evidence="3 4">MU402</strain>
    </source>
</reference>
<evidence type="ECO:0000256" key="1">
    <source>
        <dbReference type="SAM" id="Coils"/>
    </source>
</evidence>
<feature type="coiled-coil region" evidence="1">
    <location>
        <begin position="235"/>
        <end position="295"/>
    </location>
</feature>
<feature type="region of interest" description="Disordered" evidence="2">
    <location>
        <begin position="1"/>
        <end position="29"/>
    </location>
</feature>
<keyword evidence="1" id="KW-0175">Coiled coil</keyword>
<feature type="compositionally biased region" description="Acidic residues" evidence="2">
    <location>
        <begin position="16"/>
        <end position="25"/>
    </location>
</feature>
<dbReference type="EMBL" id="JAAECE010000002">
    <property type="protein sequence ID" value="KAF1804680.1"/>
    <property type="molecule type" value="Genomic_DNA"/>
</dbReference>
<gene>
    <name evidence="3" type="ORF">FB192DRAFT_1339382</name>
</gene>